<dbReference type="Gene3D" id="3.40.50.1980">
    <property type="entry name" value="Nitrogenase molybdenum iron protein domain"/>
    <property type="match status" value="2"/>
</dbReference>
<dbReference type="SUPFAM" id="SSF53807">
    <property type="entry name" value="Helical backbone' metal receptor"/>
    <property type="match status" value="1"/>
</dbReference>
<sequence length="306" mass="34100">MKKLIIAGAAAIVIIAFVAVNFLTKDTSKPQTTKGSHDITVVAAENQYGSIAQLIGGSNVKVTNVINNADGDPHTFISSVKNAKLLAEADVIIYNGADYDSWIIPILKSNKHATIIKVQDLINYPETPKFGINPHLWYDPDTFPALAKKLKEVFSTEDSIDSNLFEKNYVNFEHKYQQVYDLVKQIKQANTGTPVTATEPLFGYMASALGLDMKGLAFQWVIMNESEPSPKMMIDYQKLFKDKEVKVLFYNKQVTDNVTNKMLELAEENDIPVVGITETMPTNEDAITWMVKSLQKTAEALDKTNQ</sequence>
<dbReference type="PRINTS" id="PR00691">
    <property type="entry name" value="ADHESINB"/>
</dbReference>
<dbReference type="EMBL" id="CP009440">
    <property type="protein sequence ID" value="AJI52338.1"/>
    <property type="molecule type" value="Genomic_DNA"/>
</dbReference>
<gene>
    <name evidence="1" type="ORF">LA55_158</name>
</gene>
<dbReference type="InterPro" id="IPR006129">
    <property type="entry name" value="AdhesinB"/>
</dbReference>
<dbReference type="GO" id="GO:0007155">
    <property type="term" value="P:cell adhesion"/>
    <property type="evidence" value="ECO:0007669"/>
    <property type="project" value="InterPro"/>
</dbReference>
<dbReference type="InterPro" id="IPR050492">
    <property type="entry name" value="Bact_metal-bind_prot9"/>
</dbReference>
<evidence type="ECO:0000313" key="2">
    <source>
        <dbReference type="Proteomes" id="UP000031830"/>
    </source>
</evidence>
<dbReference type="RefSeq" id="WP_044525461.1">
    <property type="nucleotide sequence ID" value="NZ_CP009440.1"/>
</dbReference>
<accession>A0A0B6D3U0</accession>
<organism evidence="1 2">
    <name type="scientific">Francisella philomiragia</name>
    <dbReference type="NCBI Taxonomy" id="28110"/>
    <lineage>
        <taxon>Bacteria</taxon>
        <taxon>Pseudomonadati</taxon>
        <taxon>Pseudomonadota</taxon>
        <taxon>Gammaproteobacteria</taxon>
        <taxon>Thiotrichales</taxon>
        <taxon>Francisellaceae</taxon>
        <taxon>Francisella</taxon>
    </lineage>
</organism>
<dbReference type="Pfam" id="PF01297">
    <property type="entry name" value="ZnuA"/>
    <property type="match status" value="1"/>
</dbReference>
<dbReference type="InterPro" id="IPR006127">
    <property type="entry name" value="ZnuA-like"/>
</dbReference>
<reference evidence="1 2" key="1">
    <citation type="journal article" date="2015" name="Genome Announc.">
        <title>Genome sequencing of 18 francisella strains to aid in assay development and testing.</title>
        <authorList>
            <person name="Johnson S.L."/>
            <person name="Daligault H.E."/>
            <person name="Davenport K.W."/>
            <person name="Coyne S.R."/>
            <person name="Frey K.G."/>
            <person name="Koroleva G.I."/>
            <person name="Broomall S.M."/>
            <person name="Bishop-Lilly K.A."/>
            <person name="Bruce D.C."/>
            <person name="Chertkov O."/>
            <person name="Freitas T."/>
            <person name="Jaissle J."/>
            <person name="Ladner J.T."/>
            <person name="Rosenzweig C.N."/>
            <person name="Gibbons H.S."/>
            <person name="Palacios G.F."/>
            <person name="Redden C.L."/>
            <person name="Xu Y."/>
            <person name="Minogue T.D."/>
            <person name="Chain P.S."/>
        </authorList>
    </citation>
    <scope>NUCLEOTIDE SEQUENCE [LARGE SCALE GENOMIC DNA]</scope>
    <source>
        <strain evidence="1 2">GA01-2794</strain>
    </source>
</reference>
<dbReference type="Proteomes" id="UP000031830">
    <property type="component" value="Chromosome"/>
</dbReference>
<dbReference type="KEGG" id="fpz:LA55_158"/>
<dbReference type="GO" id="GO:0030001">
    <property type="term" value="P:metal ion transport"/>
    <property type="evidence" value="ECO:0007669"/>
    <property type="project" value="InterPro"/>
</dbReference>
<dbReference type="PANTHER" id="PTHR42953">
    <property type="entry name" value="HIGH-AFFINITY ZINC UPTAKE SYSTEM PROTEIN ZNUA-RELATED"/>
    <property type="match status" value="1"/>
</dbReference>
<dbReference type="OrthoDB" id="5296019at2"/>
<name>A0A0B6D3U0_9GAMM</name>
<dbReference type="GO" id="GO:0046872">
    <property type="term" value="F:metal ion binding"/>
    <property type="evidence" value="ECO:0007669"/>
    <property type="project" value="InterPro"/>
</dbReference>
<proteinExistence type="predicted"/>
<protein>
    <submittedName>
        <fullName evidence="1">Periplasmic solute binding family protein</fullName>
    </submittedName>
</protein>
<dbReference type="AlphaFoldDB" id="A0A0B6D3U0"/>
<dbReference type="STRING" id="28110.KU46_710"/>
<evidence type="ECO:0000313" key="1">
    <source>
        <dbReference type="EMBL" id="AJI52338.1"/>
    </source>
</evidence>